<keyword evidence="1" id="KW-0560">Oxidoreductase</keyword>
<dbReference type="PANTHER" id="PTHR13847:SF289">
    <property type="entry name" value="GLYCINE OXIDASE"/>
    <property type="match status" value="1"/>
</dbReference>
<dbReference type="SUPFAM" id="SSF54373">
    <property type="entry name" value="FAD-linked reductases, C-terminal domain"/>
    <property type="match status" value="1"/>
</dbReference>
<evidence type="ECO:0000313" key="4">
    <source>
        <dbReference type="Proteomes" id="UP000612680"/>
    </source>
</evidence>
<keyword evidence="4" id="KW-1185">Reference proteome</keyword>
<dbReference type="SUPFAM" id="SSF51905">
    <property type="entry name" value="FAD/NAD(P)-binding domain"/>
    <property type="match status" value="1"/>
</dbReference>
<feature type="domain" description="FAD dependent oxidoreductase" evidence="2">
    <location>
        <begin position="9"/>
        <end position="331"/>
    </location>
</feature>
<dbReference type="Pfam" id="PF01266">
    <property type="entry name" value="DAO"/>
    <property type="match status" value="1"/>
</dbReference>
<dbReference type="PANTHER" id="PTHR13847">
    <property type="entry name" value="SARCOSINE DEHYDROGENASE-RELATED"/>
    <property type="match status" value="1"/>
</dbReference>
<evidence type="ECO:0000256" key="1">
    <source>
        <dbReference type="ARBA" id="ARBA00023002"/>
    </source>
</evidence>
<gene>
    <name evidence="3" type="ORF">HWI92_24955</name>
</gene>
<name>A0ABX7IDC0_9BACT</name>
<dbReference type="RefSeq" id="WP_204660120.1">
    <property type="nucleotide sequence ID" value="NZ_CP056775.1"/>
</dbReference>
<protein>
    <submittedName>
        <fullName evidence="3">FAD-binding oxidoreductase</fullName>
    </submittedName>
</protein>
<dbReference type="Gene3D" id="3.30.9.10">
    <property type="entry name" value="D-Amino Acid Oxidase, subunit A, domain 2"/>
    <property type="match status" value="1"/>
</dbReference>
<sequence length="358" mass="40548">MSSDAAEFDYLIIGQGIGGTCLAWHLHRAGKSFRIVHDSTAPSSSRVAAGIFNPLTGKKLVKTWLADELFPYASRFYQDIERQLGVKFYYEMPVFRPFRSVEEQNSYIAQTAEPGIAPYVDAAKPPLAMREYVQSELGGLTVTRSGWVDLPVFLDHSKAFFEQSGCYTEGSFELTDLEVQPQKVLWKGNVFQKVIFSRGFFEVGNGFFDWLPFAPVKGQILEIETDMPSEPYIINQGIFMLPLDKHRSKAGATYSWDPLDWATTPEAREELEGKLRLLLRGRYRVTAQLAGVRPSVKDRRPLIGVHPEQDNICIFNGLGTKGVTLAPYFADQFVAHLEHGKELNPLVNIKRYFSLYFR</sequence>
<evidence type="ECO:0000259" key="2">
    <source>
        <dbReference type="Pfam" id="PF01266"/>
    </source>
</evidence>
<organism evidence="3 4">
    <name type="scientific">Dyadobacter sandarakinus</name>
    <dbReference type="NCBI Taxonomy" id="2747268"/>
    <lineage>
        <taxon>Bacteria</taxon>
        <taxon>Pseudomonadati</taxon>
        <taxon>Bacteroidota</taxon>
        <taxon>Cytophagia</taxon>
        <taxon>Cytophagales</taxon>
        <taxon>Spirosomataceae</taxon>
        <taxon>Dyadobacter</taxon>
    </lineage>
</organism>
<dbReference type="InterPro" id="IPR006076">
    <property type="entry name" value="FAD-dep_OxRdtase"/>
</dbReference>
<dbReference type="Proteomes" id="UP000612680">
    <property type="component" value="Chromosome"/>
</dbReference>
<proteinExistence type="predicted"/>
<dbReference type="Gene3D" id="3.50.50.60">
    <property type="entry name" value="FAD/NAD(P)-binding domain"/>
    <property type="match status" value="1"/>
</dbReference>
<dbReference type="InterPro" id="IPR036188">
    <property type="entry name" value="FAD/NAD-bd_sf"/>
</dbReference>
<accession>A0ABX7IDC0</accession>
<evidence type="ECO:0000313" key="3">
    <source>
        <dbReference type="EMBL" id="QRR03929.1"/>
    </source>
</evidence>
<reference evidence="3 4" key="1">
    <citation type="submission" date="2020-06" db="EMBL/GenBank/DDBJ databases">
        <title>Dyadobacter sandarakinus sp. nov., isolated from the soil of the Arctic Yellow River Station.</title>
        <authorList>
            <person name="Zhang Y."/>
            <person name="Peng F."/>
        </authorList>
    </citation>
    <scope>NUCLEOTIDE SEQUENCE [LARGE SCALE GENOMIC DNA]</scope>
    <source>
        <strain evidence="3 4">Q3-56</strain>
    </source>
</reference>
<dbReference type="EMBL" id="CP056775">
    <property type="protein sequence ID" value="QRR03929.1"/>
    <property type="molecule type" value="Genomic_DNA"/>
</dbReference>